<dbReference type="AlphaFoldDB" id="A0A5C3P5K3"/>
<feature type="transmembrane region" description="Helical" evidence="2">
    <location>
        <begin position="244"/>
        <end position="266"/>
    </location>
</feature>
<evidence type="ECO:0000313" key="4">
    <source>
        <dbReference type="Proteomes" id="UP000308197"/>
    </source>
</evidence>
<feature type="transmembrane region" description="Helical" evidence="2">
    <location>
        <begin position="50"/>
        <end position="72"/>
    </location>
</feature>
<protein>
    <submittedName>
        <fullName evidence="3">Uncharacterized protein</fullName>
    </submittedName>
</protein>
<evidence type="ECO:0000256" key="2">
    <source>
        <dbReference type="SAM" id="Phobius"/>
    </source>
</evidence>
<dbReference type="EMBL" id="ML211657">
    <property type="protein sequence ID" value="TFK81083.1"/>
    <property type="molecule type" value="Genomic_DNA"/>
</dbReference>
<feature type="transmembrane region" description="Helical" evidence="2">
    <location>
        <begin position="132"/>
        <end position="151"/>
    </location>
</feature>
<accession>A0A5C3P5K3</accession>
<proteinExistence type="predicted"/>
<feature type="transmembrane region" description="Helical" evidence="2">
    <location>
        <begin position="97"/>
        <end position="120"/>
    </location>
</feature>
<feature type="compositionally biased region" description="Basic and acidic residues" evidence="1">
    <location>
        <begin position="290"/>
        <end position="306"/>
    </location>
</feature>
<dbReference type="InParanoid" id="A0A5C3P5K3"/>
<organism evidence="3 4">
    <name type="scientific">Polyporus arcularius HHB13444</name>
    <dbReference type="NCBI Taxonomy" id="1314778"/>
    <lineage>
        <taxon>Eukaryota</taxon>
        <taxon>Fungi</taxon>
        <taxon>Dikarya</taxon>
        <taxon>Basidiomycota</taxon>
        <taxon>Agaricomycotina</taxon>
        <taxon>Agaricomycetes</taxon>
        <taxon>Polyporales</taxon>
        <taxon>Polyporaceae</taxon>
        <taxon>Polyporus</taxon>
    </lineage>
</organism>
<keyword evidence="4" id="KW-1185">Reference proteome</keyword>
<reference evidence="3 4" key="1">
    <citation type="journal article" date="2019" name="Nat. Ecol. Evol.">
        <title>Megaphylogeny resolves global patterns of mushroom evolution.</title>
        <authorList>
            <person name="Varga T."/>
            <person name="Krizsan K."/>
            <person name="Foldi C."/>
            <person name="Dima B."/>
            <person name="Sanchez-Garcia M."/>
            <person name="Sanchez-Ramirez S."/>
            <person name="Szollosi G.J."/>
            <person name="Szarkandi J.G."/>
            <person name="Papp V."/>
            <person name="Albert L."/>
            <person name="Andreopoulos W."/>
            <person name="Angelini C."/>
            <person name="Antonin V."/>
            <person name="Barry K.W."/>
            <person name="Bougher N.L."/>
            <person name="Buchanan P."/>
            <person name="Buyck B."/>
            <person name="Bense V."/>
            <person name="Catcheside P."/>
            <person name="Chovatia M."/>
            <person name="Cooper J."/>
            <person name="Damon W."/>
            <person name="Desjardin D."/>
            <person name="Finy P."/>
            <person name="Geml J."/>
            <person name="Haridas S."/>
            <person name="Hughes K."/>
            <person name="Justo A."/>
            <person name="Karasinski D."/>
            <person name="Kautmanova I."/>
            <person name="Kiss B."/>
            <person name="Kocsube S."/>
            <person name="Kotiranta H."/>
            <person name="LaButti K.M."/>
            <person name="Lechner B.E."/>
            <person name="Liimatainen K."/>
            <person name="Lipzen A."/>
            <person name="Lukacs Z."/>
            <person name="Mihaltcheva S."/>
            <person name="Morgado L.N."/>
            <person name="Niskanen T."/>
            <person name="Noordeloos M.E."/>
            <person name="Ohm R.A."/>
            <person name="Ortiz-Santana B."/>
            <person name="Ovrebo C."/>
            <person name="Racz N."/>
            <person name="Riley R."/>
            <person name="Savchenko A."/>
            <person name="Shiryaev A."/>
            <person name="Soop K."/>
            <person name="Spirin V."/>
            <person name="Szebenyi C."/>
            <person name="Tomsovsky M."/>
            <person name="Tulloss R.E."/>
            <person name="Uehling J."/>
            <person name="Grigoriev I.V."/>
            <person name="Vagvolgyi C."/>
            <person name="Papp T."/>
            <person name="Martin F.M."/>
            <person name="Miettinen O."/>
            <person name="Hibbett D.S."/>
            <person name="Nagy L.G."/>
        </authorList>
    </citation>
    <scope>NUCLEOTIDE SEQUENCE [LARGE SCALE GENOMIC DNA]</scope>
    <source>
        <strain evidence="3 4">HHB13444</strain>
    </source>
</reference>
<name>A0A5C3P5K3_9APHY</name>
<evidence type="ECO:0000256" key="1">
    <source>
        <dbReference type="SAM" id="MobiDB-lite"/>
    </source>
</evidence>
<feature type="transmembrane region" description="Helical" evidence="2">
    <location>
        <begin position="20"/>
        <end position="38"/>
    </location>
</feature>
<keyword evidence="2" id="KW-1133">Transmembrane helix</keyword>
<dbReference type="Proteomes" id="UP000308197">
    <property type="component" value="Unassembled WGS sequence"/>
</dbReference>
<feature type="transmembrane region" description="Helical" evidence="2">
    <location>
        <begin position="214"/>
        <end position="238"/>
    </location>
</feature>
<evidence type="ECO:0000313" key="3">
    <source>
        <dbReference type="EMBL" id="TFK81083.1"/>
    </source>
</evidence>
<feature type="region of interest" description="Disordered" evidence="1">
    <location>
        <begin position="290"/>
        <end position="324"/>
    </location>
</feature>
<feature type="transmembrane region" description="Helical" evidence="2">
    <location>
        <begin position="171"/>
        <end position="193"/>
    </location>
</feature>
<feature type="compositionally biased region" description="Low complexity" evidence="1">
    <location>
        <begin position="307"/>
        <end position="324"/>
    </location>
</feature>
<gene>
    <name evidence="3" type="ORF">K466DRAFT_591462</name>
</gene>
<sequence>MSESMALFQNAFYVGNNFNAIIYGMQLMVYFMTVRVMQSRKHKHAPSDKFFLLFTTIILLLNTVFVATEAVFGEEMWVVNADYEGGMDAYLFDFASVWYQTFGTAASIVLNLLSDGLLIYRCWVVWDDLRVIVFPAIVYLASFSLGIAQLYESGRPHSNYFAGLAKNLGIGYTSCIIGLEVLVTSLIASRIAFVGKQFGRSMGPNNVGGAYTSAAAIIVESMLLSTLTGIAYIVTFALGHQLEIFFLSIYVMMTCFAPQLVVLRVLSGRAWTRDKSSMFGQDSKLEFTGRSTTRIDHEESEKEKGSHVMTSSVSNSSSVKVEDV</sequence>
<keyword evidence="2" id="KW-0812">Transmembrane</keyword>
<keyword evidence="2" id="KW-0472">Membrane</keyword>